<dbReference type="EMBL" id="PNCG01000002">
    <property type="protein sequence ID" value="TMP88691.1"/>
    <property type="molecule type" value="Genomic_DNA"/>
</dbReference>
<proteinExistence type="predicted"/>
<dbReference type="InterPro" id="IPR029787">
    <property type="entry name" value="Nucleotide_cyclase"/>
</dbReference>
<dbReference type="SUPFAM" id="SSF55781">
    <property type="entry name" value="GAF domain-like"/>
    <property type="match status" value="1"/>
</dbReference>
<dbReference type="Proteomes" id="UP000305874">
    <property type="component" value="Unassembled WGS sequence"/>
</dbReference>
<name>A0A5S3Z9L0_9GAMM</name>
<dbReference type="GO" id="GO:0052621">
    <property type="term" value="F:diguanylate cyclase activity"/>
    <property type="evidence" value="ECO:0007669"/>
    <property type="project" value="UniProtKB-EC"/>
</dbReference>
<evidence type="ECO:0000313" key="5">
    <source>
        <dbReference type="Proteomes" id="UP000305874"/>
    </source>
</evidence>
<reference evidence="4 5" key="1">
    <citation type="submission" date="2017-12" db="EMBL/GenBank/DDBJ databases">
        <authorList>
            <person name="Paulsen S."/>
            <person name="Gram L.K."/>
        </authorList>
    </citation>
    <scope>NUCLEOTIDE SEQUENCE [LARGE SCALE GENOMIC DNA]</scope>
    <source>
        <strain evidence="4 5">S2897</strain>
    </source>
</reference>
<dbReference type="Gene3D" id="3.30.70.270">
    <property type="match status" value="1"/>
</dbReference>
<dbReference type="AlphaFoldDB" id="A0A5S3Z9L0"/>
<dbReference type="PANTHER" id="PTHR45138">
    <property type="entry name" value="REGULATORY COMPONENTS OF SENSORY TRANSDUCTION SYSTEM"/>
    <property type="match status" value="1"/>
</dbReference>
<evidence type="ECO:0000256" key="1">
    <source>
        <dbReference type="ARBA" id="ARBA00012528"/>
    </source>
</evidence>
<dbReference type="PANTHER" id="PTHR45138:SF9">
    <property type="entry name" value="DIGUANYLATE CYCLASE DGCM-RELATED"/>
    <property type="match status" value="1"/>
</dbReference>
<sequence>MSGYPYKSLHDLAIEDVEWMRWQKLVNTVAALFNSPVAFINQASTKGIEVLVASELPTTHYSPGGSASKEVNVYCHHVVQSNTPMYVKDASTTDQWNDNPEYTKDNYVSYLGYPIQWPDGRSFGTLCVMDTAPTDYKQHLFDVFELMRDVINSDLAHIYKENELKVESRLDPLTGIYNRRGFEEAFDKFTALSCRLNRNAQLLFIDLNNFKSINDTLGHEAGDQVLQRFAHTLKSCTRESDLLCRWGGDEFVVMLNSDDQVAQKEFIQRINDKQNSECDNLGAPEICFSAGGAEIAPSQNVNLRDFIHIADQQMYSCKDKAS</sequence>
<evidence type="ECO:0000259" key="3">
    <source>
        <dbReference type="PROSITE" id="PS50887"/>
    </source>
</evidence>
<dbReference type="InterPro" id="IPR000160">
    <property type="entry name" value="GGDEF_dom"/>
</dbReference>
<dbReference type="CDD" id="cd01949">
    <property type="entry name" value="GGDEF"/>
    <property type="match status" value="1"/>
</dbReference>
<dbReference type="InterPro" id="IPR043128">
    <property type="entry name" value="Rev_trsase/Diguanyl_cyclase"/>
</dbReference>
<dbReference type="SUPFAM" id="SSF55073">
    <property type="entry name" value="Nucleotide cyclase"/>
    <property type="match status" value="1"/>
</dbReference>
<comment type="catalytic activity">
    <reaction evidence="2">
        <text>2 GTP = 3',3'-c-di-GMP + 2 diphosphate</text>
        <dbReference type="Rhea" id="RHEA:24898"/>
        <dbReference type="ChEBI" id="CHEBI:33019"/>
        <dbReference type="ChEBI" id="CHEBI:37565"/>
        <dbReference type="ChEBI" id="CHEBI:58805"/>
        <dbReference type="EC" id="2.7.7.65"/>
    </reaction>
</comment>
<feature type="domain" description="GGDEF" evidence="3">
    <location>
        <begin position="198"/>
        <end position="322"/>
    </location>
</feature>
<dbReference type="RefSeq" id="WP_138547507.1">
    <property type="nucleotide sequence ID" value="NZ_PNCG01000002.1"/>
</dbReference>
<dbReference type="InterPro" id="IPR050469">
    <property type="entry name" value="Diguanylate_Cyclase"/>
</dbReference>
<dbReference type="PROSITE" id="PS50887">
    <property type="entry name" value="GGDEF"/>
    <property type="match status" value="1"/>
</dbReference>
<dbReference type="InterPro" id="IPR029016">
    <property type="entry name" value="GAF-like_dom_sf"/>
</dbReference>
<dbReference type="Gene3D" id="3.30.450.40">
    <property type="match status" value="1"/>
</dbReference>
<protein>
    <recommendedName>
        <fullName evidence="1">diguanylate cyclase</fullName>
        <ecNumber evidence="1">2.7.7.65</ecNumber>
    </recommendedName>
</protein>
<comment type="caution">
    <text evidence="4">The sequence shown here is derived from an EMBL/GenBank/DDBJ whole genome shotgun (WGS) entry which is preliminary data.</text>
</comment>
<organism evidence="4 5">
    <name type="scientific">Pseudoalteromonas ruthenica</name>
    <dbReference type="NCBI Taxonomy" id="151081"/>
    <lineage>
        <taxon>Bacteria</taxon>
        <taxon>Pseudomonadati</taxon>
        <taxon>Pseudomonadota</taxon>
        <taxon>Gammaproteobacteria</taxon>
        <taxon>Alteromonadales</taxon>
        <taxon>Pseudoalteromonadaceae</taxon>
        <taxon>Pseudoalteromonas</taxon>
    </lineage>
</organism>
<dbReference type="SMART" id="SM00267">
    <property type="entry name" value="GGDEF"/>
    <property type="match status" value="1"/>
</dbReference>
<gene>
    <name evidence="4" type="ORF">CWC05_04500</name>
</gene>
<reference evidence="5" key="2">
    <citation type="submission" date="2019-06" db="EMBL/GenBank/DDBJ databases">
        <title>Co-occurence of chitin degradation, pigmentation and bioactivity in marine Pseudoalteromonas.</title>
        <authorList>
            <person name="Sonnenschein E.C."/>
            <person name="Bech P.K."/>
        </authorList>
    </citation>
    <scope>NUCLEOTIDE SEQUENCE [LARGE SCALE GENOMIC DNA]</scope>
    <source>
        <strain evidence="5">S2897</strain>
    </source>
</reference>
<dbReference type="NCBIfam" id="TIGR00254">
    <property type="entry name" value="GGDEF"/>
    <property type="match status" value="1"/>
</dbReference>
<dbReference type="Pfam" id="PF00990">
    <property type="entry name" value="GGDEF"/>
    <property type="match status" value="1"/>
</dbReference>
<accession>A0A5S3Z9L0</accession>
<evidence type="ECO:0000256" key="2">
    <source>
        <dbReference type="ARBA" id="ARBA00034247"/>
    </source>
</evidence>
<dbReference type="EC" id="2.7.7.65" evidence="1"/>
<dbReference type="Pfam" id="PF01590">
    <property type="entry name" value="GAF"/>
    <property type="match status" value="1"/>
</dbReference>
<evidence type="ECO:0000313" key="4">
    <source>
        <dbReference type="EMBL" id="TMP88691.1"/>
    </source>
</evidence>
<dbReference type="InterPro" id="IPR003018">
    <property type="entry name" value="GAF"/>
</dbReference>